<evidence type="ECO:0000313" key="3">
    <source>
        <dbReference type="RefSeq" id="XP_013399146.1"/>
    </source>
</evidence>
<dbReference type="AlphaFoldDB" id="A0A1S3IMM4"/>
<dbReference type="Pfam" id="PF00583">
    <property type="entry name" value="Acetyltransf_1"/>
    <property type="match status" value="1"/>
</dbReference>
<dbReference type="GeneID" id="106165485"/>
<proteinExistence type="predicted"/>
<dbReference type="PANTHER" id="PTHR47237:SF1">
    <property type="entry name" value="SLL0310 PROTEIN"/>
    <property type="match status" value="1"/>
</dbReference>
<dbReference type="InterPro" id="IPR000182">
    <property type="entry name" value="GNAT_dom"/>
</dbReference>
<keyword evidence="2" id="KW-1185">Reference proteome</keyword>
<dbReference type="RefSeq" id="XP_013399146.1">
    <property type="nucleotide sequence ID" value="XM_013543692.1"/>
</dbReference>
<dbReference type="SUPFAM" id="SSF55729">
    <property type="entry name" value="Acyl-CoA N-acyltransferases (Nat)"/>
    <property type="match status" value="1"/>
</dbReference>
<dbReference type="Gene3D" id="3.40.630.90">
    <property type="match status" value="1"/>
</dbReference>
<dbReference type="OrthoDB" id="5771378at2759"/>
<dbReference type="InParanoid" id="A0A1S3IMM4"/>
<organism evidence="2 3">
    <name type="scientific">Lingula anatina</name>
    <name type="common">Brachiopod</name>
    <name type="synonym">Lingula unguis</name>
    <dbReference type="NCBI Taxonomy" id="7574"/>
    <lineage>
        <taxon>Eukaryota</taxon>
        <taxon>Metazoa</taxon>
        <taxon>Spiralia</taxon>
        <taxon>Lophotrochozoa</taxon>
        <taxon>Brachiopoda</taxon>
        <taxon>Linguliformea</taxon>
        <taxon>Lingulata</taxon>
        <taxon>Lingulida</taxon>
        <taxon>Linguloidea</taxon>
        <taxon>Lingulidae</taxon>
        <taxon>Lingula</taxon>
    </lineage>
</organism>
<dbReference type="Proteomes" id="UP000085678">
    <property type="component" value="Unplaced"/>
</dbReference>
<accession>A0A1S3IMM4</accession>
<dbReference type="CDD" id="cd04301">
    <property type="entry name" value="NAT_SF"/>
    <property type="match status" value="1"/>
</dbReference>
<dbReference type="PROSITE" id="PS51186">
    <property type="entry name" value="GNAT"/>
    <property type="match status" value="1"/>
</dbReference>
<dbReference type="STRING" id="7574.A0A1S3IMM4"/>
<dbReference type="InterPro" id="IPR016181">
    <property type="entry name" value="Acyl_CoA_acyltransferase"/>
</dbReference>
<dbReference type="Pfam" id="PF18014">
    <property type="entry name" value="Acetyltransf_18"/>
    <property type="match status" value="1"/>
</dbReference>
<feature type="domain" description="N-acetyltransferase" evidence="1">
    <location>
        <begin position="1"/>
        <end position="129"/>
    </location>
</feature>
<dbReference type="KEGG" id="lak:106165485"/>
<dbReference type="PANTHER" id="PTHR47237">
    <property type="entry name" value="SLL0310 PROTEIN"/>
    <property type="match status" value="1"/>
</dbReference>
<dbReference type="InterPro" id="IPR041496">
    <property type="entry name" value="YitH/HolE_GNAT"/>
</dbReference>
<evidence type="ECO:0000259" key="1">
    <source>
        <dbReference type="PROSITE" id="PS51186"/>
    </source>
</evidence>
<evidence type="ECO:0000313" key="2">
    <source>
        <dbReference type="Proteomes" id="UP000085678"/>
    </source>
</evidence>
<gene>
    <name evidence="3" type="primary">LOC106165485</name>
</gene>
<dbReference type="InterPro" id="IPR052729">
    <property type="entry name" value="Acyl/Acetyltrans_Enzymes"/>
</dbReference>
<dbReference type="GO" id="GO:0016747">
    <property type="term" value="F:acyltransferase activity, transferring groups other than amino-acyl groups"/>
    <property type="evidence" value="ECO:0007669"/>
    <property type="project" value="InterPro"/>
</dbReference>
<sequence>MEDVPGVWKLTAEAKWNMHQDVIETHFKMCENGWIIAEKDGDVVGCMLTHDFSDDLRTVGHFIVSSKLRGQGVGAKMMIKYLDEFGDRNTYVSSISYMLDTYEKYNGAPLSKGEKGGKYFGIFKNVPLPPDTEQKYHTIDFRNIDQADLINYDTTYHVLPRPELLKLWLGQNTAKSLVLLEKGKLAGYGSIRPAINGFYLGPLYAENTVGTMVLLKSLINLIPRDSNVDFFLPHANEAGREILKANENTVGLYATFHKFATKSYIPVPKWNNVFALLSIECGFC</sequence>
<reference evidence="3" key="1">
    <citation type="submission" date="2025-08" db="UniProtKB">
        <authorList>
            <consortium name="RefSeq"/>
        </authorList>
    </citation>
    <scope>IDENTIFICATION</scope>
    <source>
        <tissue evidence="3">Gonads</tissue>
    </source>
</reference>
<name>A0A1S3IMM4_LINAN</name>
<dbReference type="Gene3D" id="3.40.630.30">
    <property type="match status" value="1"/>
</dbReference>
<protein>
    <submittedName>
        <fullName evidence="3">Uncharacterized protein LOC106165485</fullName>
    </submittedName>
</protein>